<dbReference type="Gene3D" id="3.30.1490.20">
    <property type="entry name" value="ATP-grasp fold, A domain"/>
    <property type="match status" value="1"/>
</dbReference>
<dbReference type="GO" id="GO:0005524">
    <property type="term" value="F:ATP binding"/>
    <property type="evidence" value="ECO:0007669"/>
    <property type="project" value="UniProtKB-UniRule"/>
</dbReference>
<dbReference type="eggNOG" id="COG1181">
    <property type="taxonomic scope" value="Bacteria"/>
</dbReference>
<reference evidence="7 8" key="1">
    <citation type="submission" date="2014-08" db="EMBL/GenBank/DDBJ databases">
        <title>Whole genome shotgun sequence of Rhizobium rubi NBRC 13261.</title>
        <authorList>
            <person name="Katano-Makiyama Y."/>
            <person name="Hosoyama A."/>
            <person name="Hashimoto M."/>
            <person name="Hosoyama Y."/>
            <person name="Noguchi M."/>
            <person name="Tsuchikane K."/>
            <person name="Uohara A."/>
            <person name="Ohji S."/>
            <person name="Ichikawa N."/>
            <person name="Kimura A."/>
            <person name="Yamazoe A."/>
            <person name="Fujita N."/>
        </authorList>
    </citation>
    <scope>NUCLEOTIDE SEQUENCE [LARGE SCALE GENOMIC DNA]</scope>
    <source>
        <strain evidence="7 8">NBRC 13261</strain>
    </source>
</reference>
<dbReference type="PANTHER" id="PTHR43585:SF2">
    <property type="entry name" value="ATP-GRASP ENZYME FSQD"/>
    <property type="match status" value="1"/>
</dbReference>
<accession>A0A081D324</accession>
<dbReference type="SUPFAM" id="SSF56059">
    <property type="entry name" value="Glutathione synthetase ATP-binding domain-like"/>
    <property type="match status" value="1"/>
</dbReference>
<dbReference type="Proteomes" id="UP000028701">
    <property type="component" value="Unassembled WGS sequence"/>
</dbReference>
<evidence type="ECO:0000259" key="6">
    <source>
        <dbReference type="PROSITE" id="PS50975"/>
    </source>
</evidence>
<organism evidence="7 8">
    <name type="scientific">Agrobacterium rubi TR3 = NBRC 13261</name>
    <dbReference type="NCBI Taxonomy" id="1368415"/>
    <lineage>
        <taxon>Bacteria</taxon>
        <taxon>Pseudomonadati</taxon>
        <taxon>Pseudomonadota</taxon>
        <taxon>Alphaproteobacteria</taxon>
        <taxon>Hyphomicrobiales</taxon>
        <taxon>Rhizobiaceae</taxon>
        <taxon>Rhizobium/Agrobacterium group</taxon>
        <taxon>Agrobacterium</taxon>
    </lineage>
</organism>
<name>A0A081D324_9HYPH</name>
<protein>
    <recommendedName>
        <fullName evidence="6">ATP-grasp domain-containing protein</fullName>
    </recommendedName>
</protein>
<sequence length="409" mass="45791">MSKPVVLFVPTKILLETPQSEWLETLGEKFVILTSAGGRDALGKHLPNMVDRMEFFDNFNDNPAVELRALDVATDLETDLVIALAEVDLLRAARVRDRLNFSTTKHEQNTQYFRDKFLMKQRLAEHGIKIHPMRTFQSALELKDFVDTHGYPVVAKPRDGRGSGGVCVLRDHADFLGYISTMDATTFQNLMVEKFVEAPMLHVNGLYVDGEAVFITPVRANIGCLAFLDGESLGVAMLDRDSELRKEAVQLTKRILEEALPSPRNFLFYLELFVVDGELVVCEIASRLGGNGVNQEVIEAFGINPRLEFIKAERGFSALRGVTLEPKALVGYIAVPPREGVLIDFPDSPQHDFIRSYNITGQRGKKYEKMKLTNGEVVCAVVEGATEAHVASRLNEFDAWVATNFVWQQ</sequence>
<evidence type="ECO:0000256" key="1">
    <source>
        <dbReference type="ARBA" id="ARBA00022598"/>
    </source>
</evidence>
<evidence type="ECO:0000313" key="7">
    <source>
        <dbReference type="EMBL" id="GAK73320.1"/>
    </source>
</evidence>
<dbReference type="InterPro" id="IPR052032">
    <property type="entry name" value="ATP-dep_AA_Ligase"/>
</dbReference>
<dbReference type="InterPro" id="IPR011761">
    <property type="entry name" value="ATP-grasp"/>
</dbReference>
<gene>
    <name evidence="7" type="ORF">RRU01S_35_00290</name>
</gene>
<dbReference type="GO" id="GO:0046872">
    <property type="term" value="F:metal ion binding"/>
    <property type="evidence" value="ECO:0007669"/>
    <property type="project" value="InterPro"/>
</dbReference>
<evidence type="ECO:0000256" key="2">
    <source>
        <dbReference type="ARBA" id="ARBA00022741"/>
    </source>
</evidence>
<dbReference type="Gene3D" id="3.30.470.20">
    <property type="entry name" value="ATP-grasp fold, B domain"/>
    <property type="match status" value="1"/>
</dbReference>
<dbReference type="Gene3D" id="3.40.50.20">
    <property type="match status" value="1"/>
</dbReference>
<dbReference type="InterPro" id="IPR003135">
    <property type="entry name" value="ATP-grasp_carboxylate-amine"/>
</dbReference>
<keyword evidence="1" id="KW-0436">Ligase</keyword>
<dbReference type="InterPro" id="IPR013815">
    <property type="entry name" value="ATP_grasp_subdomain_1"/>
</dbReference>
<dbReference type="OrthoDB" id="24041at2"/>
<feature type="domain" description="ATP-grasp" evidence="6">
    <location>
        <begin position="120"/>
        <end position="314"/>
    </location>
</feature>
<dbReference type="Pfam" id="PF02222">
    <property type="entry name" value="ATP-grasp"/>
    <property type="match status" value="1"/>
</dbReference>
<dbReference type="PANTHER" id="PTHR43585">
    <property type="entry name" value="FUMIPYRROLE BIOSYNTHESIS PROTEIN C"/>
    <property type="match status" value="1"/>
</dbReference>
<keyword evidence="4 5" id="KW-0067">ATP-binding</keyword>
<keyword evidence="3" id="KW-0658">Purine biosynthesis</keyword>
<dbReference type="GO" id="GO:0016874">
    <property type="term" value="F:ligase activity"/>
    <property type="evidence" value="ECO:0007669"/>
    <property type="project" value="UniProtKB-KW"/>
</dbReference>
<evidence type="ECO:0000256" key="4">
    <source>
        <dbReference type="ARBA" id="ARBA00022840"/>
    </source>
</evidence>
<dbReference type="EMBL" id="BBJU01000035">
    <property type="protein sequence ID" value="GAK73320.1"/>
    <property type="molecule type" value="Genomic_DNA"/>
</dbReference>
<dbReference type="GO" id="GO:0006164">
    <property type="term" value="P:purine nucleotide biosynthetic process"/>
    <property type="evidence" value="ECO:0007669"/>
    <property type="project" value="UniProtKB-KW"/>
</dbReference>
<dbReference type="RefSeq" id="WP_045232726.1">
    <property type="nucleotide sequence ID" value="NZ_BBJU01000035.1"/>
</dbReference>
<evidence type="ECO:0000313" key="8">
    <source>
        <dbReference type="Proteomes" id="UP000028701"/>
    </source>
</evidence>
<proteinExistence type="predicted"/>
<evidence type="ECO:0000256" key="5">
    <source>
        <dbReference type="PROSITE-ProRule" id="PRU00409"/>
    </source>
</evidence>
<comment type="caution">
    <text evidence="7">The sequence shown here is derived from an EMBL/GenBank/DDBJ whole genome shotgun (WGS) entry which is preliminary data.</text>
</comment>
<evidence type="ECO:0000256" key="3">
    <source>
        <dbReference type="ARBA" id="ARBA00022755"/>
    </source>
</evidence>
<dbReference type="PROSITE" id="PS50975">
    <property type="entry name" value="ATP_GRASP"/>
    <property type="match status" value="1"/>
</dbReference>
<dbReference type="AlphaFoldDB" id="A0A081D324"/>
<keyword evidence="2 5" id="KW-0547">Nucleotide-binding</keyword>